<dbReference type="InterPro" id="IPR036866">
    <property type="entry name" value="RibonucZ/Hydroxyglut_hydro"/>
</dbReference>
<feature type="compositionally biased region" description="Polar residues" evidence="1">
    <location>
        <begin position="53"/>
        <end position="72"/>
    </location>
</feature>
<evidence type="ECO:0000313" key="3">
    <source>
        <dbReference type="Proteomes" id="UP001303160"/>
    </source>
</evidence>
<evidence type="ECO:0000256" key="1">
    <source>
        <dbReference type="SAM" id="MobiDB-lite"/>
    </source>
</evidence>
<evidence type="ECO:0000313" key="2">
    <source>
        <dbReference type="EMBL" id="KAK4199730.1"/>
    </source>
</evidence>
<keyword evidence="3" id="KW-1185">Reference proteome</keyword>
<protein>
    <submittedName>
        <fullName evidence="2">Uncharacterized protein</fullName>
    </submittedName>
</protein>
<dbReference type="Pfam" id="PF14234">
    <property type="entry name" value="DUF4336"/>
    <property type="match status" value="1"/>
</dbReference>
<dbReference type="EMBL" id="MU863928">
    <property type="protein sequence ID" value="KAK4199730.1"/>
    <property type="molecule type" value="Genomic_DNA"/>
</dbReference>
<organism evidence="2 3">
    <name type="scientific">Triangularia verruculosa</name>
    <dbReference type="NCBI Taxonomy" id="2587418"/>
    <lineage>
        <taxon>Eukaryota</taxon>
        <taxon>Fungi</taxon>
        <taxon>Dikarya</taxon>
        <taxon>Ascomycota</taxon>
        <taxon>Pezizomycotina</taxon>
        <taxon>Sordariomycetes</taxon>
        <taxon>Sordariomycetidae</taxon>
        <taxon>Sordariales</taxon>
        <taxon>Podosporaceae</taxon>
        <taxon>Triangularia</taxon>
    </lineage>
</organism>
<comment type="caution">
    <text evidence="2">The sequence shown here is derived from an EMBL/GenBank/DDBJ whole genome shotgun (WGS) entry which is preliminary data.</text>
</comment>
<reference evidence="2" key="1">
    <citation type="journal article" date="2023" name="Mol. Phylogenet. Evol.">
        <title>Genome-scale phylogeny and comparative genomics of the fungal order Sordariales.</title>
        <authorList>
            <person name="Hensen N."/>
            <person name="Bonometti L."/>
            <person name="Westerberg I."/>
            <person name="Brannstrom I.O."/>
            <person name="Guillou S."/>
            <person name="Cros-Aarteil S."/>
            <person name="Calhoun S."/>
            <person name="Haridas S."/>
            <person name="Kuo A."/>
            <person name="Mondo S."/>
            <person name="Pangilinan J."/>
            <person name="Riley R."/>
            <person name="LaButti K."/>
            <person name="Andreopoulos B."/>
            <person name="Lipzen A."/>
            <person name="Chen C."/>
            <person name="Yan M."/>
            <person name="Daum C."/>
            <person name="Ng V."/>
            <person name="Clum A."/>
            <person name="Steindorff A."/>
            <person name="Ohm R.A."/>
            <person name="Martin F."/>
            <person name="Silar P."/>
            <person name="Natvig D.O."/>
            <person name="Lalanne C."/>
            <person name="Gautier V."/>
            <person name="Ament-Velasquez S.L."/>
            <person name="Kruys A."/>
            <person name="Hutchinson M.I."/>
            <person name="Powell A.J."/>
            <person name="Barry K."/>
            <person name="Miller A.N."/>
            <person name="Grigoriev I.V."/>
            <person name="Debuchy R."/>
            <person name="Gladieux P."/>
            <person name="Hiltunen Thoren M."/>
            <person name="Johannesson H."/>
        </authorList>
    </citation>
    <scope>NUCLEOTIDE SEQUENCE</scope>
    <source>
        <strain evidence="2">CBS 315.58</strain>
    </source>
</reference>
<dbReference type="Proteomes" id="UP001303160">
    <property type="component" value="Unassembled WGS sequence"/>
</dbReference>
<dbReference type="PANTHER" id="PTHR33835:SF1">
    <property type="entry name" value="METALLO-BETA-LACTAMASE DOMAIN-CONTAINING PROTEIN"/>
    <property type="match status" value="1"/>
</dbReference>
<dbReference type="InterPro" id="IPR025638">
    <property type="entry name" value="DUF4336"/>
</dbReference>
<name>A0AAN6XI53_9PEZI</name>
<accession>A0AAN6XI53</accession>
<sequence length="393" mass="44975">MRAILARRSFCSHHHTLLSAMPRIVPSLGYLRRSLPKRYLHQQQPPKALSKLQLPSQSRPLSHQSHGQRQSRNNYNYNYNFNKPHRQHPAPVSSFSKKPWRKVYFAAIPIGLYFYLTMSSSLIPDNPDEVMVIRDLTPNVTIFSVPFLRFGKVPIGGRGTLVRLSSGSLAVFSPVALTEATKAKVASLGGQVKYLVATDIEHHIFLSDWKKAYPDAKLIGPEGLPEKRLRVKDDPKIGHEPFDVVIGKDTPKPYSIDGEFDRDFEVEYIASHPNKEIVFLYKPDKVLIEADLLFNLPATEQYSRVPEEKKPKPGLLAGLFMGMNSTEGEAKGMKRFLWWVVSRADREGFNEIVRRMYRDWDFEVIVPCHGEVIEKGAKEVWGRVFEWHLEGKK</sequence>
<gene>
    <name evidence="2" type="ORF">QBC40DRAFT_281343</name>
</gene>
<dbReference type="SUPFAM" id="SSF56281">
    <property type="entry name" value="Metallo-hydrolase/oxidoreductase"/>
    <property type="match status" value="1"/>
</dbReference>
<proteinExistence type="predicted"/>
<dbReference type="AlphaFoldDB" id="A0AAN6XI53"/>
<feature type="region of interest" description="Disordered" evidence="1">
    <location>
        <begin position="42"/>
        <end position="76"/>
    </location>
</feature>
<reference evidence="2" key="2">
    <citation type="submission" date="2023-05" db="EMBL/GenBank/DDBJ databases">
        <authorList>
            <consortium name="Lawrence Berkeley National Laboratory"/>
            <person name="Steindorff A."/>
            <person name="Hensen N."/>
            <person name="Bonometti L."/>
            <person name="Westerberg I."/>
            <person name="Brannstrom I.O."/>
            <person name="Guillou S."/>
            <person name="Cros-Aarteil S."/>
            <person name="Calhoun S."/>
            <person name="Haridas S."/>
            <person name="Kuo A."/>
            <person name="Mondo S."/>
            <person name="Pangilinan J."/>
            <person name="Riley R."/>
            <person name="Labutti K."/>
            <person name="Andreopoulos B."/>
            <person name="Lipzen A."/>
            <person name="Chen C."/>
            <person name="Yanf M."/>
            <person name="Daum C."/>
            <person name="Ng V."/>
            <person name="Clum A."/>
            <person name="Ohm R."/>
            <person name="Martin F."/>
            <person name="Silar P."/>
            <person name="Natvig D."/>
            <person name="Lalanne C."/>
            <person name="Gautier V."/>
            <person name="Ament-Velasquez S.L."/>
            <person name="Kruys A."/>
            <person name="Hutchinson M.I."/>
            <person name="Powell A.J."/>
            <person name="Barry K."/>
            <person name="Miller A.N."/>
            <person name="Grigoriev I.V."/>
            <person name="Debuchy R."/>
            <person name="Gladieux P."/>
            <person name="Thoren M.H."/>
            <person name="Johannesson H."/>
        </authorList>
    </citation>
    <scope>NUCLEOTIDE SEQUENCE</scope>
    <source>
        <strain evidence="2">CBS 315.58</strain>
    </source>
</reference>
<dbReference type="PANTHER" id="PTHR33835">
    <property type="entry name" value="YALI0C07656P"/>
    <property type="match status" value="1"/>
</dbReference>